<dbReference type="OrthoDB" id="4921038at2"/>
<feature type="transmembrane region" description="Helical" evidence="1">
    <location>
        <begin position="278"/>
        <end position="301"/>
    </location>
</feature>
<gene>
    <name evidence="1 3" type="primary">gltS</name>
    <name evidence="3" type="ORF">D0T90_08850</name>
</gene>
<dbReference type="RefSeq" id="WP_123794860.1">
    <property type="nucleotide sequence ID" value="NZ_CP031699.1"/>
</dbReference>
<comment type="function">
    <text evidence="1">Catalyzes the sodium-dependent transport of glutamate.</text>
</comment>
<dbReference type="PANTHER" id="PTHR36178">
    <property type="entry name" value="SLR0625 PROTEIN"/>
    <property type="match status" value="1"/>
</dbReference>
<organism evidence="3 4">
    <name type="scientific">Neisseria animalis</name>
    <dbReference type="NCBI Taxonomy" id="492"/>
    <lineage>
        <taxon>Bacteria</taxon>
        <taxon>Pseudomonadati</taxon>
        <taxon>Pseudomonadota</taxon>
        <taxon>Betaproteobacteria</taxon>
        <taxon>Neisseriales</taxon>
        <taxon>Neisseriaceae</taxon>
        <taxon>Neisseria</taxon>
    </lineage>
</organism>
<name>A0A5P3MWN6_NEIAN</name>
<comment type="caution">
    <text evidence="1">Lacks conserved residue(s) required for the propagation of feature annotation.</text>
</comment>
<dbReference type="GO" id="GO:0015813">
    <property type="term" value="P:L-glutamate transmembrane transport"/>
    <property type="evidence" value="ECO:0007669"/>
    <property type="project" value="UniProtKB-UniRule"/>
</dbReference>
<keyword evidence="1" id="KW-0739">Sodium transport</keyword>
<keyword evidence="1" id="KW-0406">Ion transport</keyword>
<feature type="transmembrane region" description="Helical" evidence="1">
    <location>
        <begin position="35"/>
        <end position="56"/>
    </location>
</feature>
<keyword evidence="1" id="KW-0029">Amino-acid transport</keyword>
<proteinExistence type="inferred from homology"/>
<feature type="transmembrane region" description="Helical" evidence="1">
    <location>
        <begin position="6"/>
        <end position="23"/>
    </location>
</feature>
<feature type="transmembrane region" description="Helical" evidence="1">
    <location>
        <begin position="161"/>
        <end position="181"/>
    </location>
</feature>
<dbReference type="GO" id="GO:0005886">
    <property type="term" value="C:plasma membrane"/>
    <property type="evidence" value="ECO:0007669"/>
    <property type="project" value="UniProtKB-SubCell"/>
</dbReference>
<dbReference type="HAMAP" id="MF_02062">
    <property type="entry name" value="GltS"/>
    <property type="match status" value="1"/>
</dbReference>
<keyword evidence="1" id="KW-0472">Membrane</keyword>
<feature type="transmembrane region" description="Helical" evidence="1">
    <location>
        <begin position="307"/>
        <end position="329"/>
    </location>
</feature>
<dbReference type="PANTHER" id="PTHR36178:SF1">
    <property type="entry name" value="SODIUM_GLUTAMATE SYMPORTER"/>
    <property type="match status" value="1"/>
</dbReference>
<comment type="subcellular location">
    <subcellularLocation>
        <location evidence="1">Cell inner membrane</location>
        <topology evidence="1">Multi-pass membrane protein</topology>
    </subcellularLocation>
</comment>
<sequence length="404" mass="42836">MNPISLSSFETLLFALLVYLLGHRLNKQTALLNHYCIPAPVTGGLLSSSVITLLSAVQIVDIRFDNSLMSYFMLIFFTTVGLGANFRLIKLGGKILMVYWLACGFLALAQNIIGVSMASALGLDPLIGVLAGAVSMEGGHGAAATFGKTIEELGVANAMPVGLAAATLGLVAGSLSGGPVAKKLIEQYNLTPETFRQEQHAQSVIDAVQGGKSSWSADKVLHMLMLITACCVAGQWLAKGFVSLTGFSLPAYVPAMFLAVLARNLLDLKNTEIVDFKLTTLIGNISLAVFLTIALMGINLIQIADLALSLMMIVAVQVLFVVWFAYFVLFKLLGKNYDAAVMAAGFCGHGLGATPNAIANMDAVAQKYGYSYQAFIIVPVVGAFLIDLFGMPIIITTINILSNP</sequence>
<keyword evidence="1" id="KW-0812">Transmembrane</keyword>
<feature type="transmembrane region" description="Helical" evidence="1">
    <location>
        <begin position="98"/>
        <end position="121"/>
    </location>
</feature>
<reference evidence="3 4" key="1">
    <citation type="submission" date="2018-08" db="EMBL/GenBank/DDBJ databases">
        <title>Neisseria animalis ATCC 49930 complete genome.</title>
        <authorList>
            <person name="Veseli I.A."/>
            <person name="Mascarenhas dos Santos A.C."/>
            <person name="Buttler R."/>
            <person name="Pombert J.-F."/>
        </authorList>
    </citation>
    <scope>NUCLEOTIDE SEQUENCE [LARGE SCALE GENOMIC DNA]</scope>
    <source>
        <strain evidence="3 4">ATCC 49930</strain>
    </source>
</reference>
<dbReference type="NCBIfam" id="TIGR00210">
    <property type="entry name" value="gltS"/>
    <property type="match status" value="1"/>
</dbReference>
<feature type="transmembrane region" description="Helical" evidence="1">
    <location>
        <begin position="68"/>
        <end position="86"/>
    </location>
</feature>
<evidence type="ECO:0000313" key="3">
    <source>
        <dbReference type="EMBL" id="QEY25069.1"/>
    </source>
</evidence>
<keyword evidence="4" id="KW-1185">Reference proteome</keyword>
<dbReference type="InterPro" id="IPR004445">
    <property type="entry name" value="GltS"/>
</dbReference>
<keyword evidence="1" id="KW-0769">Symport</keyword>
<keyword evidence="1" id="KW-1003">Cell membrane</keyword>
<comment type="similarity">
    <text evidence="1">Belongs to the glutamate:Na(+) symporter (ESS) (TC 2.A.27) family.</text>
</comment>
<keyword evidence="1" id="KW-1133">Transmembrane helix</keyword>
<feature type="transmembrane region" description="Helical" evidence="1">
    <location>
        <begin position="244"/>
        <end position="266"/>
    </location>
</feature>
<accession>A0A5P3MWN6</accession>
<dbReference type="Pfam" id="PF03616">
    <property type="entry name" value="Glt_symporter"/>
    <property type="match status" value="1"/>
</dbReference>
<protein>
    <recommendedName>
        <fullName evidence="1 2">Sodium/glutamate symporter</fullName>
    </recommendedName>
</protein>
<keyword evidence="1" id="KW-0915">Sodium</keyword>
<dbReference type="AlphaFoldDB" id="A0A5P3MWN6"/>
<keyword evidence="1" id="KW-0997">Cell inner membrane</keyword>
<evidence type="ECO:0000256" key="2">
    <source>
        <dbReference type="NCBIfam" id="TIGR00210"/>
    </source>
</evidence>
<dbReference type="EMBL" id="CP031699">
    <property type="protein sequence ID" value="QEY25069.1"/>
    <property type="molecule type" value="Genomic_DNA"/>
</dbReference>
<dbReference type="GO" id="GO:0015501">
    <property type="term" value="F:glutamate:sodium symporter activity"/>
    <property type="evidence" value="ECO:0007669"/>
    <property type="project" value="UniProtKB-UniRule"/>
</dbReference>
<dbReference type="Proteomes" id="UP000325536">
    <property type="component" value="Chromosome"/>
</dbReference>
<evidence type="ECO:0000256" key="1">
    <source>
        <dbReference type="HAMAP-Rule" id="MF_02062"/>
    </source>
</evidence>
<evidence type="ECO:0000313" key="4">
    <source>
        <dbReference type="Proteomes" id="UP000325536"/>
    </source>
</evidence>
<dbReference type="KEGG" id="naq:D0T90_08850"/>
<feature type="transmembrane region" description="Helical" evidence="1">
    <location>
        <begin position="375"/>
        <end position="401"/>
    </location>
</feature>
<keyword evidence="1" id="KW-0813">Transport</keyword>